<dbReference type="RefSeq" id="WP_331844841.1">
    <property type="nucleotide sequence ID" value="NZ_JAZHPZ010000001.1"/>
</dbReference>
<proteinExistence type="predicted"/>
<keyword evidence="1" id="KW-0732">Signal</keyword>
<dbReference type="EMBL" id="JAZHPZ010000001">
    <property type="protein sequence ID" value="MEF2964624.1"/>
    <property type="molecule type" value="Genomic_DNA"/>
</dbReference>
<evidence type="ECO:0000313" key="3">
    <source>
        <dbReference type="EMBL" id="MEF2964624.1"/>
    </source>
</evidence>
<dbReference type="InterPro" id="IPR008964">
    <property type="entry name" value="Invasin/intimin_cell_adhesion"/>
</dbReference>
<dbReference type="InterPro" id="IPR003343">
    <property type="entry name" value="Big_2"/>
</dbReference>
<evidence type="ECO:0000313" key="4">
    <source>
        <dbReference type="Proteomes" id="UP001306950"/>
    </source>
</evidence>
<feature type="domain" description="BIG2" evidence="2">
    <location>
        <begin position="305"/>
        <end position="386"/>
    </location>
</feature>
<sequence length="742" mass="77846">MSVRRKMTGWLLMLTLLLAVVFPNGAYAATGDVVAIDIDGSGTTVELTVGKTTKQLKVWGTVEGSSVKRDLTNAVTWTSSDSEVVKVSSGFLTPLKAGTVTIRADYESATSTIEVKAVNSYDGLTLEYSKNGKYKLGTGAKNLKVKALAAIGATDGETVDVTEDATWSSSNEGVLTIEKGQITLVAEGTATVTAKYSGLTATFTATVSSPYSELKLNYIVDDQTLSADEVELVVGDDDAVLKAFSTLASDQSSEDVTEDATWSSSDSNVATVEDGKIKALAVGKTTITAQYLGVRAQSVVYVRAPYEAILLNPSGDQSLFIGEVLEVGAKMRSSANASVDVGSTATWTSSNPLAVTVSGGAVTARAVGTSTITVSNLGISKTMKVTVSPTITELSVEETELEMYRDDTLKLPKVTGTKLDEEETDMSDLVKWSSDNEEIAKIEDGKIVALEKGTVTLTASLPESEVTEATAHDIREETVSVSLTVKENVLALLPDVERISAVVGEQTDLPQVTVVWEDGEEADITDTIEWTLTGSNAVIKTTSSGKVLKGLTKGSATLKGTYSEKTITVPVTVEQKITKVVVDPTSVELNLKKSKAIKVTGYYTDGKTVNLSSKMGWQSSNTEVATITTTSVKAVGIGTATLTGSYQGHDVSVKINVVPKLTKLTVDEKSLQLSPGYVKTVALTATYDTGATSAVTGSATWTSSKPSVATVTGGKIQAVAKGSATIKAVYGGKTVSIRVTVK</sequence>
<dbReference type="Pfam" id="PF02368">
    <property type="entry name" value="Big_2"/>
    <property type="match status" value="2"/>
</dbReference>
<feature type="domain" description="BIG2" evidence="2">
    <location>
        <begin position="576"/>
        <end position="656"/>
    </location>
</feature>
<feature type="domain" description="BIG2" evidence="2">
    <location>
        <begin position="219"/>
        <end position="301"/>
    </location>
</feature>
<accession>A0ABU7VLH4</accession>
<keyword evidence="4" id="KW-1185">Reference proteome</keyword>
<gene>
    <name evidence="3" type="ORF">V3851_02175</name>
</gene>
<comment type="caution">
    <text evidence="3">The sequence shown here is derived from an EMBL/GenBank/DDBJ whole genome shotgun (WGS) entry which is preliminary data.</text>
</comment>
<feature type="domain" description="BIG2" evidence="2">
    <location>
        <begin position="390"/>
        <end position="471"/>
    </location>
</feature>
<evidence type="ECO:0000256" key="1">
    <source>
        <dbReference type="SAM" id="SignalP"/>
    </source>
</evidence>
<feature type="signal peptide" evidence="1">
    <location>
        <begin position="1"/>
        <end position="28"/>
    </location>
</feature>
<feature type="domain" description="BIG2" evidence="2">
    <location>
        <begin position="660"/>
        <end position="740"/>
    </location>
</feature>
<name>A0ABU7VLH4_9BACL</name>
<feature type="domain" description="BIG2" evidence="2">
    <location>
        <begin position="32"/>
        <end position="116"/>
    </location>
</feature>
<dbReference type="SMART" id="SM00635">
    <property type="entry name" value="BID_2"/>
    <property type="match status" value="7"/>
</dbReference>
<feature type="domain" description="BIG2" evidence="2">
    <location>
        <begin position="130"/>
        <end position="205"/>
    </location>
</feature>
<evidence type="ECO:0000259" key="2">
    <source>
        <dbReference type="SMART" id="SM00635"/>
    </source>
</evidence>
<protein>
    <submittedName>
        <fullName evidence="3">Ig-like domain-containing protein</fullName>
    </submittedName>
</protein>
<feature type="chain" id="PRO_5045256906" evidence="1">
    <location>
        <begin position="29"/>
        <end position="742"/>
    </location>
</feature>
<dbReference type="SUPFAM" id="SSF49373">
    <property type="entry name" value="Invasin/intimin cell-adhesion fragments"/>
    <property type="match status" value="6"/>
</dbReference>
<dbReference type="Gene3D" id="2.60.40.1080">
    <property type="match status" value="8"/>
</dbReference>
<reference evidence="3 4" key="1">
    <citation type="submission" date="2024-02" db="EMBL/GenBank/DDBJ databases">
        <title>A nitrogen-fixing paenibacillus bacterium.</title>
        <authorList>
            <person name="Zhang W.L."/>
            <person name="Chen S.F."/>
        </authorList>
    </citation>
    <scope>NUCLEOTIDE SEQUENCE [LARGE SCALE GENOMIC DNA]</scope>
    <source>
        <strain evidence="3 4">M1</strain>
    </source>
</reference>
<dbReference type="Proteomes" id="UP001306950">
    <property type="component" value="Unassembled WGS sequence"/>
</dbReference>
<organism evidence="3 4">
    <name type="scientific">Paenibacillus haidiansis</name>
    <dbReference type="NCBI Taxonomy" id="1574488"/>
    <lineage>
        <taxon>Bacteria</taxon>
        <taxon>Bacillati</taxon>
        <taxon>Bacillota</taxon>
        <taxon>Bacilli</taxon>
        <taxon>Bacillales</taxon>
        <taxon>Paenibacillaceae</taxon>
        <taxon>Paenibacillus</taxon>
    </lineage>
</organism>